<dbReference type="PANTHER" id="PTHR42946:SF1">
    <property type="entry name" value="PHOSPHOGLUCOMUTASE (ALPHA-D-GLUCOSE-1,6-BISPHOSPHATE-DEPENDENT)"/>
    <property type="match status" value="1"/>
</dbReference>
<dbReference type="Pfam" id="PF02879">
    <property type="entry name" value="PGM_PMM_II"/>
    <property type="match status" value="1"/>
</dbReference>
<feature type="domain" description="Alpha-D-phosphohexomutase C-terminal" evidence="9">
    <location>
        <begin position="386"/>
        <end position="452"/>
    </location>
</feature>
<accession>A0A9D1A973</accession>
<feature type="binding site" evidence="6">
    <location>
        <position position="253"/>
    </location>
    <ligand>
        <name>Mg(2+)</name>
        <dbReference type="ChEBI" id="CHEBI:18420"/>
    </ligand>
</feature>
<dbReference type="GO" id="GO:0006048">
    <property type="term" value="P:UDP-N-acetylglucosamine biosynthetic process"/>
    <property type="evidence" value="ECO:0007669"/>
    <property type="project" value="TreeGrafter"/>
</dbReference>
<feature type="domain" description="Alpha-D-phosphohexomutase alpha/beta/alpha" evidence="10">
    <location>
        <begin position="3"/>
        <end position="137"/>
    </location>
</feature>
<feature type="domain" description="Alpha-D-phosphohexomutase alpha/beta/alpha" evidence="11">
    <location>
        <begin position="185"/>
        <end position="266"/>
    </location>
</feature>
<evidence type="ECO:0000259" key="9">
    <source>
        <dbReference type="Pfam" id="PF00408"/>
    </source>
</evidence>
<dbReference type="InterPro" id="IPR050060">
    <property type="entry name" value="Phosphoglucosamine_mutase"/>
</dbReference>
<proteinExistence type="inferred from homology"/>
<keyword evidence="4 6" id="KW-0460">Magnesium</keyword>
<dbReference type="GO" id="GO:0009252">
    <property type="term" value="P:peptidoglycan biosynthetic process"/>
    <property type="evidence" value="ECO:0007669"/>
    <property type="project" value="TreeGrafter"/>
</dbReference>
<comment type="function">
    <text evidence="6 8">Catalyzes the conversion of glucosamine-6-phosphate to glucosamine-1-phosphate.</text>
</comment>
<dbReference type="Gene3D" id="3.30.310.50">
    <property type="entry name" value="Alpha-D-phosphohexomutase, C-terminal domain"/>
    <property type="match status" value="1"/>
</dbReference>
<dbReference type="SUPFAM" id="SSF53738">
    <property type="entry name" value="Phosphoglucomutase, first 3 domains"/>
    <property type="match status" value="3"/>
</dbReference>
<evidence type="ECO:0000256" key="4">
    <source>
        <dbReference type="ARBA" id="ARBA00022842"/>
    </source>
</evidence>
<evidence type="ECO:0000256" key="6">
    <source>
        <dbReference type="HAMAP-Rule" id="MF_01554"/>
    </source>
</evidence>
<evidence type="ECO:0000313" key="13">
    <source>
        <dbReference type="EMBL" id="HIR10356.1"/>
    </source>
</evidence>
<evidence type="ECO:0000256" key="8">
    <source>
        <dbReference type="RuleBase" id="RU004327"/>
    </source>
</evidence>
<dbReference type="PANTHER" id="PTHR42946">
    <property type="entry name" value="PHOSPHOHEXOSE MUTASE"/>
    <property type="match status" value="1"/>
</dbReference>
<dbReference type="GO" id="GO:0008966">
    <property type="term" value="F:phosphoglucosamine mutase activity"/>
    <property type="evidence" value="ECO:0007669"/>
    <property type="project" value="UniProtKB-UniRule"/>
</dbReference>
<sequence>MAKYFGTDGFRGEANVGLTADHAYAIGRFLGWYYSERKRRSGVDEPARIVIGKDTRRSSYMFEYSLVSGLVASGADAYLLHVTTTPSVAYVARVDGFDCGIMISASHNPYYDNGIKLINSMGEKMDEETISLVEAYLDGDLTLFDQKWTALPFAHRDHIGRTVDYVSGRNRYLGYLISLGVYSFKGMKVALDCANGSAWNLAKAVFDALGAKTYVINAEPNGLNINLNAGSTHIEGLQKYVKENGMDVGFAYDGDADRCMAVDENGNVVSGDHILYLYAKYMKERGKLLTNTVVTTVMSNFGLYKAFDELGIGYAKTKVGDKYVYEYMMQNNCRIGGEQSGHIIFSKYASTGDGILTSLKVMEVMMAKKAKLSQLVADLKIYPQVLVNVRVADKQAAQNDPDVQAAVKAVADSLGDTGRILVRESGTEPLIRVMVEAESHEKCQALVDQVVNVLRQKGHSVS</sequence>
<evidence type="ECO:0000313" key="14">
    <source>
        <dbReference type="Proteomes" id="UP000824258"/>
    </source>
</evidence>
<dbReference type="HAMAP" id="MF_01554_B">
    <property type="entry name" value="GlmM_B"/>
    <property type="match status" value="1"/>
</dbReference>
<keyword evidence="5 6" id="KW-0413">Isomerase</keyword>
<evidence type="ECO:0000256" key="5">
    <source>
        <dbReference type="ARBA" id="ARBA00023235"/>
    </source>
</evidence>
<evidence type="ECO:0000256" key="7">
    <source>
        <dbReference type="RuleBase" id="RU004326"/>
    </source>
</evidence>
<evidence type="ECO:0000256" key="2">
    <source>
        <dbReference type="ARBA" id="ARBA00022553"/>
    </source>
</evidence>
<gene>
    <name evidence="6" type="primary">glmM</name>
    <name evidence="13" type="ORF">IAA70_08120</name>
</gene>
<dbReference type="EMBL" id="DVGD01000268">
    <property type="protein sequence ID" value="HIR10356.1"/>
    <property type="molecule type" value="Genomic_DNA"/>
</dbReference>
<feature type="active site" description="Phosphoserine intermediate" evidence="6">
    <location>
        <position position="106"/>
    </location>
</feature>
<dbReference type="NCBIfam" id="TIGR01455">
    <property type="entry name" value="glmM"/>
    <property type="match status" value="1"/>
</dbReference>
<dbReference type="Proteomes" id="UP000824258">
    <property type="component" value="Unassembled WGS sequence"/>
</dbReference>
<keyword evidence="2 6" id="KW-0597">Phosphoprotein</keyword>
<evidence type="ECO:0000259" key="10">
    <source>
        <dbReference type="Pfam" id="PF02878"/>
    </source>
</evidence>
<dbReference type="InterPro" id="IPR005845">
    <property type="entry name" value="A-D-PHexomutase_a/b/a-II"/>
</dbReference>
<dbReference type="PROSITE" id="PS00710">
    <property type="entry name" value="PGM_PMM"/>
    <property type="match status" value="1"/>
</dbReference>
<dbReference type="FunFam" id="3.40.120.10:FF:000002">
    <property type="entry name" value="Phosphoglucosamine mutase"/>
    <property type="match status" value="1"/>
</dbReference>
<organism evidence="13 14">
    <name type="scientific">Candidatus Avoscillospira stercoripullorum</name>
    <dbReference type="NCBI Taxonomy" id="2840709"/>
    <lineage>
        <taxon>Bacteria</taxon>
        <taxon>Bacillati</taxon>
        <taxon>Bacillota</taxon>
        <taxon>Clostridia</taxon>
        <taxon>Eubacteriales</taxon>
        <taxon>Oscillospiraceae</taxon>
        <taxon>Oscillospiraceae incertae sedis</taxon>
        <taxon>Candidatus Avoscillospira</taxon>
    </lineage>
</organism>
<dbReference type="CDD" id="cd05802">
    <property type="entry name" value="GlmM"/>
    <property type="match status" value="1"/>
</dbReference>
<dbReference type="GO" id="GO:0005975">
    <property type="term" value="P:carbohydrate metabolic process"/>
    <property type="evidence" value="ECO:0007669"/>
    <property type="project" value="InterPro"/>
</dbReference>
<feature type="binding site" description="via phosphate group" evidence="6">
    <location>
        <position position="106"/>
    </location>
    <ligand>
        <name>Mg(2+)</name>
        <dbReference type="ChEBI" id="CHEBI:18420"/>
    </ligand>
</feature>
<dbReference type="GO" id="GO:0000287">
    <property type="term" value="F:magnesium ion binding"/>
    <property type="evidence" value="ECO:0007669"/>
    <property type="project" value="UniProtKB-UniRule"/>
</dbReference>
<protein>
    <recommendedName>
        <fullName evidence="6 8">Phosphoglucosamine mutase</fullName>
        <ecNumber evidence="6 8">5.4.2.10</ecNumber>
    </recommendedName>
</protein>
<feature type="modified residue" description="Phosphoserine" evidence="6">
    <location>
        <position position="106"/>
    </location>
</feature>
<feature type="binding site" evidence="6">
    <location>
        <position position="257"/>
    </location>
    <ligand>
        <name>Mg(2+)</name>
        <dbReference type="ChEBI" id="CHEBI:18420"/>
    </ligand>
</feature>
<dbReference type="InterPro" id="IPR005841">
    <property type="entry name" value="Alpha-D-phosphohexomutase_SF"/>
</dbReference>
<keyword evidence="3 6" id="KW-0479">Metal-binding</keyword>
<dbReference type="InterPro" id="IPR005843">
    <property type="entry name" value="A-D-PHexomutase_C"/>
</dbReference>
<comment type="cofactor">
    <cofactor evidence="6">
        <name>Mg(2+)</name>
        <dbReference type="ChEBI" id="CHEBI:18420"/>
    </cofactor>
    <text evidence="6">Binds 1 Mg(2+) ion per subunit.</text>
</comment>
<feature type="binding site" evidence="6">
    <location>
        <position position="255"/>
    </location>
    <ligand>
        <name>Mg(2+)</name>
        <dbReference type="ChEBI" id="CHEBI:18420"/>
    </ligand>
</feature>
<dbReference type="FunFam" id="3.30.310.50:FF:000001">
    <property type="entry name" value="Phosphoglucosamine mutase"/>
    <property type="match status" value="1"/>
</dbReference>
<name>A0A9D1A973_9FIRM</name>
<evidence type="ECO:0000256" key="3">
    <source>
        <dbReference type="ARBA" id="ARBA00022723"/>
    </source>
</evidence>
<dbReference type="Pfam" id="PF02878">
    <property type="entry name" value="PGM_PMM_I"/>
    <property type="match status" value="1"/>
</dbReference>
<dbReference type="SUPFAM" id="SSF55957">
    <property type="entry name" value="Phosphoglucomutase, C-terminal domain"/>
    <property type="match status" value="1"/>
</dbReference>
<dbReference type="InterPro" id="IPR005846">
    <property type="entry name" value="A-D-PHexomutase_a/b/a-III"/>
</dbReference>
<comment type="caution">
    <text evidence="13">The sequence shown here is derived from an EMBL/GenBank/DDBJ whole genome shotgun (WGS) entry which is preliminary data.</text>
</comment>
<dbReference type="InterPro" id="IPR016055">
    <property type="entry name" value="A-D-PHexomutase_a/b/a-I/II/III"/>
</dbReference>
<evidence type="ECO:0000259" key="11">
    <source>
        <dbReference type="Pfam" id="PF02879"/>
    </source>
</evidence>
<reference evidence="13" key="2">
    <citation type="journal article" date="2021" name="PeerJ">
        <title>Extensive microbial diversity within the chicken gut microbiome revealed by metagenomics and culture.</title>
        <authorList>
            <person name="Gilroy R."/>
            <person name="Ravi A."/>
            <person name="Getino M."/>
            <person name="Pursley I."/>
            <person name="Horton D.L."/>
            <person name="Alikhan N.F."/>
            <person name="Baker D."/>
            <person name="Gharbi K."/>
            <person name="Hall N."/>
            <person name="Watson M."/>
            <person name="Adriaenssens E.M."/>
            <person name="Foster-Nyarko E."/>
            <person name="Jarju S."/>
            <person name="Secka A."/>
            <person name="Antonio M."/>
            <person name="Oren A."/>
            <person name="Chaudhuri R.R."/>
            <person name="La Ragione R."/>
            <person name="Hildebrand F."/>
            <person name="Pallen M.J."/>
        </authorList>
    </citation>
    <scope>NUCLEOTIDE SEQUENCE</scope>
    <source>
        <strain evidence="13">ChiHjej9B8-7071</strain>
    </source>
</reference>
<dbReference type="Pfam" id="PF02880">
    <property type="entry name" value="PGM_PMM_III"/>
    <property type="match status" value="1"/>
</dbReference>
<dbReference type="InterPro" id="IPR036900">
    <property type="entry name" value="A-D-PHexomutase_C_sf"/>
</dbReference>
<dbReference type="GO" id="GO:0005829">
    <property type="term" value="C:cytosol"/>
    <property type="evidence" value="ECO:0007669"/>
    <property type="project" value="TreeGrafter"/>
</dbReference>
<dbReference type="InterPro" id="IPR006352">
    <property type="entry name" value="GlmM_bact"/>
</dbReference>
<reference evidence="13" key="1">
    <citation type="submission" date="2020-10" db="EMBL/GenBank/DDBJ databases">
        <authorList>
            <person name="Gilroy R."/>
        </authorList>
    </citation>
    <scope>NUCLEOTIDE SEQUENCE</scope>
    <source>
        <strain evidence="13">ChiHjej9B8-7071</strain>
    </source>
</reference>
<dbReference type="InterPro" id="IPR016066">
    <property type="entry name" value="A-D-PHexomutase_CS"/>
</dbReference>
<comment type="catalytic activity">
    <reaction evidence="6 8">
        <text>alpha-D-glucosamine 1-phosphate = D-glucosamine 6-phosphate</text>
        <dbReference type="Rhea" id="RHEA:23424"/>
        <dbReference type="ChEBI" id="CHEBI:58516"/>
        <dbReference type="ChEBI" id="CHEBI:58725"/>
        <dbReference type="EC" id="5.4.2.10"/>
    </reaction>
</comment>
<feature type="domain" description="Alpha-D-phosphohexomutase alpha/beta/alpha" evidence="12">
    <location>
        <begin position="271"/>
        <end position="378"/>
    </location>
</feature>
<dbReference type="Pfam" id="PF00408">
    <property type="entry name" value="PGM_PMM_IV"/>
    <property type="match status" value="1"/>
</dbReference>
<comment type="PTM">
    <text evidence="6">Activated by phosphorylation.</text>
</comment>
<dbReference type="GO" id="GO:0004615">
    <property type="term" value="F:phosphomannomutase activity"/>
    <property type="evidence" value="ECO:0007669"/>
    <property type="project" value="TreeGrafter"/>
</dbReference>
<evidence type="ECO:0000256" key="1">
    <source>
        <dbReference type="ARBA" id="ARBA00010231"/>
    </source>
</evidence>
<dbReference type="Gene3D" id="3.40.120.10">
    <property type="entry name" value="Alpha-D-Glucose-1,6-Bisphosphate, subunit A, domain 3"/>
    <property type="match status" value="3"/>
</dbReference>
<evidence type="ECO:0000259" key="12">
    <source>
        <dbReference type="Pfam" id="PF02880"/>
    </source>
</evidence>
<dbReference type="InterPro" id="IPR005844">
    <property type="entry name" value="A-D-PHexomutase_a/b/a-I"/>
</dbReference>
<dbReference type="EC" id="5.4.2.10" evidence="6 8"/>
<comment type="similarity">
    <text evidence="1 6 7">Belongs to the phosphohexose mutase family.</text>
</comment>
<dbReference type="AlphaFoldDB" id="A0A9D1A973"/>
<dbReference type="PRINTS" id="PR00509">
    <property type="entry name" value="PGMPMM"/>
</dbReference>